<dbReference type="Gene3D" id="2.60.40.10">
    <property type="entry name" value="Immunoglobulins"/>
    <property type="match status" value="1"/>
</dbReference>
<keyword evidence="5" id="KW-1185">Reference proteome</keyword>
<feature type="compositionally biased region" description="Basic and acidic residues" evidence="2">
    <location>
        <begin position="604"/>
        <end position="613"/>
    </location>
</feature>
<organism evidence="4 5">
    <name type="scientific">Piedraia hortae CBS 480.64</name>
    <dbReference type="NCBI Taxonomy" id="1314780"/>
    <lineage>
        <taxon>Eukaryota</taxon>
        <taxon>Fungi</taxon>
        <taxon>Dikarya</taxon>
        <taxon>Ascomycota</taxon>
        <taxon>Pezizomycotina</taxon>
        <taxon>Dothideomycetes</taxon>
        <taxon>Dothideomycetidae</taxon>
        <taxon>Capnodiales</taxon>
        <taxon>Piedraiaceae</taxon>
        <taxon>Piedraia</taxon>
    </lineage>
</organism>
<feature type="compositionally biased region" description="Polar residues" evidence="2">
    <location>
        <begin position="659"/>
        <end position="674"/>
    </location>
</feature>
<feature type="compositionally biased region" description="Polar residues" evidence="2">
    <location>
        <begin position="502"/>
        <end position="514"/>
    </location>
</feature>
<evidence type="ECO:0000256" key="1">
    <source>
        <dbReference type="SAM" id="Coils"/>
    </source>
</evidence>
<dbReference type="CDD" id="cd00063">
    <property type="entry name" value="FN3"/>
    <property type="match status" value="1"/>
</dbReference>
<protein>
    <recommendedName>
        <fullName evidence="3">Fibronectin type-III domain-containing protein</fullName>
    </recommendedName>
</protein>
<keyword evidence="1" id="KW-0175">Coiled coil</keyword>
<feature type="domain" description="Fibronectin type-III" evidence="3">
    <location>
        <begin position="78"/>
        <end position="170"/>
    </location>
</feature>
<dbReference type="InterPro" id="IPR036116">
    <property type="entry name" value="FN3_sf"/>
</dbReference>
<accession>A0A6A7BXC0</accession>
<dbReference type="InterPro" id="IPR013783">
    <property type="entry name" value="Ig-like_fold"/>
</dbReference>
<feature type="coiled-coil region" evidence="1">
    <location>
        <begin position="256"/>
        <end position="364"/>
    </location>
</feature>
<evidence type="ECO:0000313" key="4">
    <source>
        <dbReference type="EMBL" id="KAF2859359.1"/>
    </source>
</evidence>
<evidence type="ECO:0000313" key="5">
    <source>
        <dbReference type="Proteomes" id="UP000799421"/>
    </source>
</evidence>
<dbReference type="EMBL" id="MU005994">
    <property type="protein sequence ID" value="KAF2859359.1"/>
    <property type="molecule type" value="Genomic_DNA"/>
</dbReference>
<sequence>MAANLTAAGVDMSVLTPISSSVDIGQVLHLLQHTAAPAASWFKPLCVWSAAIWLGYRACQVLCTPTRELARLIGIDIPVAPVLDLAGLSADGAILRWSLPRGVKAKNKSRLEHQVLINGHVLETFVGSSDDAVTVSGLQPSTFYVARVCVSQENGPGCRSDAIRFRTKSASSKDFVGDAAVNGEMDGELNANGDRPLVPRAMKYRRLTNTAPPPTESALSRDAAVSVTGKKSITAASYVPEVPVDEGKLLEGVETVQMLTERLDALRHEADGAEKQAKAEEEEDQRLMEELTRERDDLKAAVAEREKASRNLKRELNLRERQNVAAQNERTKLERLMQQKIRERQKMRDDADRCEVETAEMRDETVRIREAMEATTVQIQTETAELRARVDEEVAKTRKLDEEIKAKNAEIKQYERLMKPLTFSDGETTELSLVQLVQQDAEEERQWQIRKAILQQQLIGALHDLDSAKRVHGDQMRYYKSMRSHRLRDEQKAFALDPSLPTRRQSSWNGTGESSLVPAPSLKVPRFFNYSNGAAIPSGTLGLRMTDEERETLTGGAAMSPNAGAGLIPTDLFNNEVEPQRSSGKKPLVLPGLGALPGLPGLPDKNHAADAERSQSLSYPVSPGSIGSAEMSMFNSPRASQVNLAEPLMFNSDRRSIRSNHSASTGQTRSSRFSSMFGLKSRTKNLPLDETGN</sequence>
<dbReference type="SUPFAM" id="SSF49265">
    <property type="entry name" value="Fibronectin type III"/>
    <property type="match status" value="1"/>
</dbReference>
<name>A0A6A7BXC0_9PEZI</name>
<proteinExistence type="predicted"/>
<evidence type="ECO:0000256" key="2">
    <source>
        <dbReference type="SAM" id="MobiDB-lite"/>
    </source>
</evidence>
<evidence type="ECO:0000259" key="3">
    <source>
        <dbReference type="PROSITE" id="PS50853"/>
    </source>
</evidence>
<feature type="region of interest" description="Disordered" evidence="2">
    <location>
        <begin position="651"/>
        <end position="693"/>
    </location>
</feature>
<dbReference type="Proteomes" id="UP000799421">
    <property type="component" value="Unassembled WGS sequence"/>
</dbReference>
<feature type="region of interest" description="Disordered" evidence="2">
    <location>
        <begin position="600"/>
        <end position="623"/>
    </location>
</feature>
<dbReference type="PROSITE" id="PS50853">
    <property type="entry name" value="FN3"/>
    <property type="match status" value="1"/>
</dbReference>
<gene>
    <name evidence="4" type="ORF">K470DRAFT_101129</name>
</gene>
<reference evidence="4" key="1">
    <citation type="journal article" date="2020" name="Stud. Mycol.">
        <title>101 Dothideomycetes genomes: a test case for predicting lifestyles and emergence of pathogens.</title>
        <authorList>
            <person name="Haridas S."/>
            <person name="Albert R."/>
            <person name="Binder M."/>
            <person name="Bloem J."/>
            <person name="Labutti K."/>
            <person name="Salamov A."/>
            <person name="Andreopoulos B."/>
            <person name="Baker S."/>
            <person name="Barry K."/>
            <person name="Bills G."/>
            <person name="Bluhm B."/>
            <person name="Cannon C."/>
            <person name="Castanera R."/>
            <person name="Culley D."/>
            <person name="Daum C."/>
            <person name="Ezra D."/>
            <person name="Gonzalez J."/>
            <person name="Henrissat B."/>
            <person name="Kuo A."/>
            <person name="Liang C."/>
            <person name="Lipzen A."/>
            <person name="Lutzoni F."/>
            <person name="Magnuson J."/>
            <person name="Mondo S."/>
            <person name="Nolan M."/>
            <person name="Ohm R."/>
            <person name="Pangilinan J."/>
            <person name="Park H.-J."/>
            <person name="Ramirez L."/>
            <person name="Alfaro M."/>
            <person name="Sun H."/>
            <person name="Tritt A."/>
            <person name="Yoshinaga Y."/>
            <person name="Zwiers L.-H."/>
            <person name="Turgeon B."/>
            <person name="Goodwin S."/>
            <person name="Spatafora J."/>
            <person name="Crous P."/>
            <person name="Grigoriev I."/>
        </authorList>
    </citation>
    <scope>NUCLEOTIDE SEQUENCE</scope>
    <source>
        <strain evidence="4">CBS 480.64</strain>
    </source>
</reference>
<dbReference type="AlphaFoldDB" id="A0A6A7BXC0"/>
<feature type="region of interest" description="Disordered" evidence="2">
    <location>
        <begin position="495"/>
        <end position="514"/>
    </location>
</feature>
<dbReference type="InterPro" id="IPR003961">
    <property type="entry name" value="FN3_dom"/>
</dbReference>
<dbReference type="OrthoDB" id="5572782at2759"/>